<keyword evidence="2" id="KW-0560">Oxidoreductase</keyword>
<dbReference type="FunFam" id="3.40.50.720:FF:000084">
    <property type="entry name" value="Short-chain dehydrogenase reductase"/>
    <property type="match status" value="1"/>
</dbReference>
<dbReference type="InterPro" id="IPR036291">
    <property type="entry name" value="NAD(P)-bd_dom_sf"/>
</dbReference>
<dbReference type="GO" id="GO:0016491">
    <property type="term" value="F:oxidoreductase activity"/>
    <property type="evidence" value="ECO:0007669"/>
    <property type="project" value="UniProtKB-KW"/>
</dbReference>
<dbReference type="InterPro" id="IPR002347">
    <property type="entry name" value="SDR_fam"/>
</dbReference>
<dbReference type="EMBL" id="GL433856">
    <property type="protein sequence ID" value="EFN52540.1"/>
    <property type="molecule type" value="Genomic_DNA"/>
</dbReference>
<sequence length="295" mass="29799">MLQNKVAVITGAASGIGEAAARLFVKEGARVVLGDIQGDKVSQLAGELGGDRAVAQDADVAAEEDIQRLAATALDTFGGLDVWCSNAAGLPAAAAAGDLLHAGYYGRTGLYSSEALMESLDAAEFDKQVQVNLRGVVLGTKHAARAMKARGGGGGCIINTTSIAGLEVNCATHGDPAFVAAGGKHGVVALTKLAACELAPYRIRVNAVAPGYTATPMLAKVMGLEGASKEEFVAEVAKASVMPGVALLPEDIAHGRLYLASDLGRCVNGHTLVIDNGVLAGVAGYVPGLKVPVGV</sequence>
<evidence type="ECO:0000256" key="4">
    <source>
        <dbReference type="ARBA" id="ARBA00023098"/>
    </source>
</evidence>
<accession>E1ZP19</accession>
<evidence type="ECO:0000313" key="6">
    <source>
        <dbReference type="Proteomes" id="UP000008141"/>
    </source>
</evidence>
<dbReference type="GeneID" id="17351791"/>
<gene>
    <name evidence="5" type="ORF">CHLNCDRAFT_138965</name>
</gene>
<dbReference type="InParanoid" id="E1ZP19"/>
<dbReference type="STRING" id="554065.E1ZP19"/>
<dbReference type="eggNOG" id="KOG0725">
    <property type="taxonomic scope" value="Eukaryota"/>
</dbReference>
<evidence type="ECO:0000313" key="5">
    <source>
        <dbReference type="EMBL" id="EFN52540.1"/>
    </source>
</evidence>
<keyword evidence="4" id="KW-0443">Lipid metabolism</keyword>
<dbReference type="SUPFAM" id="SSF51735">
    <property type="entry name" value="NAD(P)-binding Rossmann-fold domains"/>
    <property type="match status" value="1"/>
</dbReference>
<dbReference type="Pfam" id="PF13561">
    <property type="entry name" value="adh_short_C2"/>
    <property type="match status" value="1"/>
</dbReference>
<dbReference type="OMA" id="AGMSAYC"/>
<organism evidence="6">
    <name type="scientific">Chlorella variabilis</name>
    <name type="common">Green alga</name>
    <dbReference type="NCBI Taxonomy" id="554065"/>
    <lineage>
        <taxon>Eukaryota</taxon>
        <taxon>Viridiplantae</taxon>
        <taxon>Chlorophyta</taxon>
        <taxon>core chlorophytes</taxon>
        <taxon>Trebouxiophyceae</taxon>
        <taxon>Chlorellales</taxon>
        <taxon>Chlorellaceae</taxon>
        <taxon>Chlorella clade</taxon>
        <taxon>Chlorella</taxon>
    </lineage>
</organism>
<dbReference type="PANTHER" id="PTHR43180">
    <property type="entry name" value="3-OXOACYL-(ACYL-CARRIER-PROTEIN) REDUCTASE (AFU_ORTHOLOGUE AFUA_6G11210)"/>
    <property type="match status" value="1"/>
</dbReference>
<comment type="similarity">
    <text evidence="1">Belongs to the short-chain dehydrogenases/reductases (SDR) family.</text>
</comment>
<dbReference type="KEGG" id="cvr:CHLNCDRAFT_138965"/>
<keyword evidence="3" id="KW-0520">NAD</keyword>
<dbReference type="FunCoup" id="E1ZP19">
    <property type="interactions" value="399"/>
</dbReference>
<keyword evidence="6" id="KW-1185">Reference proteome</keyword>
<reference evidence="5 6" key="1">
    <citation type="journal article" date="2010" name="Plant Cell">
        <title>The Chlorella variabilis NC64A genome reveals adaptation to photosymbiosis, coevolution with viruses, and cryptic sex.</title>
        <authorList>
            <person name="Blanc G."/>
            <person name="Duncan G."/>
            <person name="Agarkova I."/>
            <person name="Borodovsky M."/>
            <person name="Gurnon J."/>
            <person name="Kuo A."/>
            <person name="Lindquist E."/>
            <person name="Lucas S."/>
            <person name="Pangilinan J."/>
            <person name="Polle J."/>
            <person name="Salamov A."/>
            <person name="Terry A."/>
            <person name="Yamada T."/>
            <person name="Dunigan D.D."/>
            <person name="Grigoriev I.V."/>
            <person name="Claverie J.M."/>
            <person name="Van Etten J.L."/>
        </authorList>
    </citation>
    <scope>NUCLEOTIDE SEQUENCE [LARGE SCALE GENOMIC DNA]</scope>
    <source>
        <strain evidence="5 6">NC64A</strain>
    </source>
</reference>
<evidence type="ECO:0000256" key="2">
    <source>
        <dbReference type="ARBA" id="ARBA00023002"/>
    </source>
</evidence>
<protein>
    <submittedName>
        <fullName evidence="5">Uncharacterized protein</fullName>
    </submittedName>
</protein>
<name>E1ZP19_CHLVA</name>
<dbReference type="OrthoDB" id="294295at2759"/>
<evidence type="ECO:0000256" key="1">
    <source>
        <dbReference type="ARBA" id="ARBA00006484"/>
    </source>
</evidence>
<evidence type="ECO:0000256" key="3">
    <source>
        <dbReference type="ARBA" id="ARBA00023027"/>
    </source>
</evidence>
<dbReference type="Gene3D" id="3.40.50.720">
    <property type="entry name" value="NAD(P)-binding Rossmann-like Domain"/>
    <property type="match status" value="1"/>
</dbReference>
<dbReference type="RefSeq" id="XP_005844642.1">
    <property type="nucleotide sequence ID" value="XM_005844580.1"/>
</dbReference>
<dbReference type="PRINTS" id="PR00081">
    <property type="entry name" value="GDHRDH"/>
</dbReference>
<dbReference type="Proteomes" id="UP000008141">
    <property type="component" value="Unassembled WGS sequence"/>
</dbReference>
<proteinExistence type="inferred from homology"/>
<dbReference type="PANTHER" id="PTHR43180:SF28">
    <property type="entry name" value="NAD(P)-BINDING ROSSMANN-FOLD SUPERFAMILY PROTEIN"/>
    <property type="match status" value="1"/>
</dbReference>
<dbReference type="GO" id="GO:0006629">
    <property type="term" value="P:lipid metabolic process"/>
    <property type="evidence" value="ECO:0007669"/>
    <property type="project" value="UniProtKB-KW"/>
</dbReference>
<dbReference type="AlphaFoldDB" id="E1ZP19"/>